<evidence type="ECO:0000256" key="9">
    <source>
        <dbReference type="ARBA" id="ARBA00023004"/>
    </source>
</evidence>
<comment type="caution">
    <text evidence="14">The sequence shown here is derived from an EMBL/GenBank/DDBJ whole genome shotgun (WGS) entry which is preliminary data.</text>
</comment>
<dbReference type="InterPro" id="IPR050121">
    <property type="entry name" value="Cytochrome_P450_monoxygenase"/>
</dbReference>
<dbReference type="Pfam" id="PF00067">
    <property type="entry name" value="p450"/>
    <property type="match status" value="1"/>
</dbReference>
<dbReference type="GO" id="GO:0020037">
    <property type="term" value="F:heme binding"/>
    <property type="evidence" value="ECO:0007669"/>
    <property type="project" value="InterPro"/>
</dbReference>
<dbReference type="RefSeq" id="XP_031000065.1">
    <property type="nucleotide sequence ID" value="XM_031134490.1"/>
</dbReference>
<reference evidence="14 15" key="1">
    <citation type="submission" date="2019-06" db="EMBL/GenBank/DDBJ databases">
        <title>Draft genome sequence of the filamentous fungus Phialemoniopsis curvata isolated from diesel fuel.</title>
        <authorList>
            <person name="Varaljay V.A."/>
            <person name="Lyon W.J."/>
            <person name="Crouch A.L."/>
            <person name="Drake C.E."/>
            <person name="Hollomon J.M."/>
            <person name="Nadeau L.J."/>
            <person name="Nunn H.S."/>
            <person name="Stevenson B.S."/>
            <person name="Bojanowski C.L."/>
            <person name="Crookes-Goodson W.J."/>
        </authorList>
    </citation>
    <scope>NUCLEOTIDE SEQUENCE [LARGE SCALE GENOMIC DNA]</scope>
    <source>
        <strain evidence="14 15">D216</strain>
    </source>
</reference>
<evidence type="ECO:0000313" key="14">
    <source>
        <dbReference type="EMBL" id="TPX18354.1"/>
    </source>
</evidence>
<feature type="transmembrane region" description="Helical" evidence="13">
    <location>
        <begin position="53"/>
        <end position="73"/>
    </location>
</feature>
<dbReference type="GO" id="GO:0005506">
    <property type="term" value="F:iron ion binding"/>
    <property type="evidence" value="ECO:0007669"/>
    <property type="project" value="InterPro"/>
</dbReference>
<evidence type="ECO:0000256" key="8">
    <source>
        <dbReference type="ARBA" id="ARBA00023002"/>
    </source>
</evidence>
<keyword evidence="8" id="KW-0560">Oxidoreductase</keyword>
<comment type="subcellular location">
    <subcellularLocation>
        <location evidence="2">Membrane</location>
    </subcellularLocation>
</comment>
<evidence type="ECO:0000256" key="1">
    <source>
        <dbReference type="ARBA" id="ARBA00001971"/>
    </source>
</evidence>
<evidence type="ECO:0000256" key="5">
    <source>
        <dbReference type="ARBA" id="ARBA00022692"/>
    </source>
</evidence>
<dbReference type="PANTHER" id="PTHR24305">
    <property type="entry name" value="CYTOCHROME P450"/>
    <property type="match status" value="1"/>
</dbReference>
<evidence type="ECO:0000256" key="12">
    <source>
        <dbReference type="PIRSR" id="PIRSR602401-1"/>
    </source>
</evidence>
<keyword evidence="5 13" id="KW-0812">Transmembrane</keyword>
<keyword evidence="4 12" id="KW-0349">Heme</keyword>
<proteinExistence type="inferred from homology"/>
<dbReference type="InterPro" id="IPR036396">
    <property type="entry name" value="Cyt_P450_sf"/>
</dbReference>
<evidence type="ECO:0008006" key="16">
    <source>
        <dbReference type="Google" id="ProtNLM"/>
    </source>
</evidence>
<dbReference type="Proteomes" id="UP000319257">
    <property type="component" value="Unassembled WGS sequence"/>
</dbReference>
<keyword evidence="10" id="KW-0503">Monooxygenase</keyword>
<evidence type="ECO:0000256" key="11">
    <source>
        <dbReference type="ARBA" id="ARBA00023136"/>
    </source>
</evidence>
<comment type="cofactor">
    <cofactor evidence="1 12">
        <name>heme</name>
        <dbReference type="ChEBI" id="CHEBI:30413"/>
    </cofactor>
</comment>
<evidence type="ECO:0000256" key="3">
    <source>
        <dbReference type="ARBA" id="ARBA00010617"/>
    </source>
</evidence>
<evidence type="ECO:0000256" key="7">
    <source>
        <dbReference type="ARBA" id="ARBA00022989"/>
    </source>
</evidence>
<dbReference type="InterPro" id="IPR002401">
    <property type="entry name" value="Cyt_P450_E_grp-I"/>
</dbReference>
<dbReference type="GeneID" id="41979176"/>
<evidence type="ECO:0000256" key="10">
    <source>
        <dbReference type="ARBA" id="ARBA00023033"/>
    </source>
</evidence>
<dbReference type="GO" id="GO:0004497">
    <property type="term" value="F:monooxygenase activity"/>
    <property type="evidence" value="ECO:0007669"/>
    <property type="project" value="UniProtKB-KW"/>
</dbReference>
<keyword evidence="6 12" id="KW-0479">Metal-binding</keyword>
<dbReference type="GO" id="GO:1902181">
    <property type="term" value="P:verruculogen biosynthetic process"/>
    <property type="evidence" value="ECO:0007669"/>
    <property type="project" value="UniProtKB-ARBA"/>
</dbReference>
<dbReference type="OrthoDB" id="6692864at2759"/>
<dbReference type="CDD" id="cd11061">
    <property type="entry name" value="CYP67-like"/>
    <property type="match status" value="1"/>
</dbReference>
<feature type="transmembrane region" description="Helical" evidence="13">
    <location>
        <begin position="276"/>
        <end position="298"/>
    </location>
</feature>
<accession>A0A507BHY6</accession>
<dbReference type="SUPFAM" id="SSF48264">
    <property type="entry name" value="Cytochrome P450"/>
    <property type="match status" value="1"/>
</dbReference>
<keyword evidence="7 13" id="KW-1133">Transmembrane helix</keyword>
<dbReference type="GO" id="GO:0016705">
    <property type="term" value="F:oxidoreductase activity, acting on paired donors, with incorporation or reduction of molecular oxygen"/>
    <property type="evidence" value="ECO:0007669"/>
    <property type="project" value="InterPro"/>
</dbReference>
<gene>
    <name evidence="14" type="ORF">E0L32_011729</name>
</gene>
<dbReference type="PRINTS" id="PR00463">
    <property type="entry name" value="EP450I"/>
</dbReference>
<sequence>MPPSLPALSDPALQGAMASLRGTAASQAAFVVGISLHLFVFRIGEWDLATMRLILGTVYIQVAATALLVYAFPDVYPSVLETAGIVARLLGLVITGIWSSMLVYRGFFHRLCRFPGPFLARFSNFYIAGISMKKLLLHKEVQALHRQYGDYVRIGPSELSINDPKAVSLIHGNSTTCVKGPWYNVHHPMVPIQMIRDKAEHRKRRQVWDRGFSSKALRDYEPRVINHAEDLFKQIAKMEGQPINVTDWFNFYSFDVMGDLAFGKSFHMLRDGIKHYFMTALHGFMIGVGLFSHLLWLFPIFKKTPVLNAEDKKFWYWVLDQVEERKRNIPDRPDVFSWILESYNSLAKPTKQDDLNLIGDAFVIAVAGSDTTAATLSCLFYELAAHPECVKQLQTEVDPLFSGQEGQENDMRALAQLEHLNAVINEALRLHPPVPSGVQRMTGPEGLQIGDTFVPGNTIVQIPSYTMFRDERCFEQPDDFIPERWTTKKEMTKDASVFVPFSMGRYSCIGKQLGLIEIRYVTAHLIHKYNLSFAKDQAPRKFVEGQRDTFTIALPDLKLVFTPRS</sequence>
<dbReference type="FunFam" id="1.10.630.10:FF:000063">
    <property type="entry name" value="Cytochrome P450 monooxygenase"/>
    <property type="match status" value="1"/>
</dbReference>
<keyword evidence="15" id="KW-1185">Reference proteome</keyword>
<keyword evidence="11 13" id="KW-0472">Membrane</keyword>
<dbReference type="GO" id="GO:0016020">
    <property type="term" value="C:membrane"/>
    <property type="evidence" value="ECO:0007669"/>
    <property type="project" value="UniProtKB-SubCell"/>
</dbReference>
<dbReference type="InParanoid" id="A0A507BHY6"/>
<comment type="similarity">
    <text evidence="3">Belongs to the cytochrome P450 family.</text>
</comment>
<dbReference type="Gene3D" id="1.10.630.10">
    <property type="entry name" value="Cytochrome P450"/>
    <property type="match status" value="1"/>
</dbReference>
<feature type="binding site" description="axial binding residue" evidence="12">
    <location>
        <position position="508"/>
    </location>
    <ligand>
        <name>heme</name>
        <dbReference type="ChEBI" id="CHEBI:30413"/>
    </ligand>
    <ligandPart>
        <name>Fe</name>
        <dbReference type="ChEBI" id="CHEBI:18248"/>
    </ligandPart>
</feature>
<evidence type="ECO:0000256" key="2">
    <source>
        <dbReference type="ARBA" id="ARBA00004370"/>
    </source>
</evidence>
<dbReference type="InterPro" id="IPR001128">
    <property type="entry name" value="Cyt_P450"/>
</dbReference>
<keyword evidence="9 12" id="KW-0408">Iron</keyword>
<evidence type="ECO:0000313" key="15">
    <source>
        <dbReference type="Proteomes" id="UP000319257"/>
    </source>
</evidence>
<dbReference type="STRING" id="1093900.A0A507BHY6"/>
<feature type="transmembrane region" description="Helical" evidence="13">
    <location>
        <begin position="85"/>
        <end position="104"/>
    </location>
</feature>
<feature type="transmembrane region" description="Helical" evidence="13">
    <location>
        <begin position="20"/>
        <end position="41"/>
    </location>
</feature>
<protein>
    <recommendedName>
        <fullName evidence="16">Cytochrome P450</fullName>
    </recommendedName>
</protein>
<dbReference type="AlphaFoldDB" id="A0A507BHY6"/>
<evidence type="ECO:0000256" key="13">
    <source>
        <dbReference type="SAM" id="Phobius"/>
    </source>
</evidence>
<dbReference type="PRINTS" id="PR00385">
    <property type="entry name" value="P450"/>
</dbReference>
<dbReference type="PANTHER" id="PTHR24305:SF187">
    <property type="entry name" value="P450, PUTATIVE (EUROFUNG)-RELATED"/>
    <property type="match status" value="1"/>
</dbReference>
<dbReference type="EMBL" id="SKBQ01000116">
    <property type="protein sequence ID" value="TPX18354.1"/>
    <property type="molecule type" value="Genomic_DNA"/>
</dbReference>
<evidence type="ECO:0000256" key="4">
    <source>
        <dbReference type="ARBA" id="ARBA00022617"/>
    </source>
</evidence>
<evidence type="ECO:0000256" key="6">
    <source>
        <dbReference type="ARBA" id="ARBA00022723"/>
    </source>
</evidence>
<name>A0A507BHY6_9PEZI</name>
<organism evidence="14 15">
    <name type="scientific">Thyridium curvatum</name>
    <dbReference type="NCBI Taxonomy" id="1093900"/>
    <lineage>
        <taxon>Eukaryota</taxon>
        <taxon>Fungi</taxon>
        <taxon>Dikarya</taxon>
        <taxon>Ascomycota</taxon>
        <taxon>Pezizomycotina</taxon>
        <taxon>Sordariomycetes</taxon>
        <taxon>Sordariomycetidae</taxon>
        <taxon>Thyridiales</taxon>
        <taxon>Thyridiaceae</taxon>
        <taxon>Thyridium</taxon>
    </lineage>
</organism>